<evidence type="ECO:0000256" key="2">
    <source>
        <dbReference type="SAM" id="SignalP"/>
    </source>
</evidence>
<evidence type="ECO:0000313" key="3">
    <source>
        <dbReference type="EMBL" id="SMC83703.1"/>
    </source>
</evidence>
<proteinExistence type="predicted"/>
<feature type="transmembrane region" description="Helical" evidence="1">
    <location>
        <begin position="132"/>
        <end position="154"/>
    </location>
</feature>
<keyword evidence="1" id="KW-1133">Transmembrane helix</keyword>
<evidence type="ECO:0000256" key="1">
    <source>
        <dbReference type="SAM" id="Phobius"/>
    </source>
</evidence>
<keyword evidence="2" id="KW-0732">Signal</keyword>
<feature type="chain" id="PRO_5011005305" evidence="2">
    <location>
        <begin position="24"/>
        <end position="431"/>
    </location>
</feature>
<dbReference type="AlphaFoldDB" id="A0A1Y5XAS2"/>
<organism evidence="3 4">
    <name type="scientific">Kibdelosporangium aridum</name>
    <dbReference type="NCBI Taxonomy" id="2030"/>
    <lineage>
        <taxon>Bacteria</taxon>
        <taxon>Bacillati</taxon>
        <taxon>Actinomycetota</taxon>
        <taxon>Actinomycetes</taxon>
        <taxon>Pseudonocardiales</taxon>
        <taxon>Pseudonocardiaceae</taxon>
        <taxon>Kibdelosporangium</taxon>
    </lineage>
</organism>
<keyword evidence="1" id="KW-0472">Membrane</keyword>
<dbReference type="OrthoDB" id="8444614at2"/>
<dbReference type="Proteomes" id="UP000192674">
    <property type="component" value="Unassembled WGS sequence"/>
</dbReference>
<dbReference type="RefSeq" id="WP_143446251.1">
    <property type="nucleotide sequence ID" value="NZ_FWXV01000002.1"/>
</dbReference>
<evidence type="ECO:0000313" key="4">
    <source>
        <dbReference type="Proteomes" id="UP000192674"/>
    </source>
</evidence>
<dbReference type="EMBL" id="FWXV01000002">
    <property type="protein sequence ID" value="SMC83703.1"/>
    <property type="molecule type" value="Genomic_DNA"/>
</dbReference>
<keyword evidence="1" id="KW-0812">Transmembrane</keyword>
<reference evidence="3 4" key="1">
    <citation type="submission" date="2017-04" db="EMBL/GenBank/DDBJ databases">
        <authorList>
            <person name="Afonso C.L."/>
            <person name="Miller P.J."/>
            <person name="Scott M.A."/>
            <person name="Spackman E."/>
            <person name="Goraichik I."/>
            <person name="Dimitrov K.M."/>
            <person name="Suarez D.L."/>
            <person name="Swayne D.E."/>
        </authorList>
    </citation>
    <scope>NUCLEOTIDE SEQUENCE [LARGE SCALE GENOMIC DNA]</scope>
    <source>
        <strain evidence="3 4">DSM 43828</strain>
    </source>
</reference>
<protein>
    <submittedName>
        <fullName evidence="3">Uncharacterized protein</fullName>
    </submittedName>
</protein>
<feature type="signal peptide" evidence="2">
    <location>
        <begin position="1"/>
        <end position="23"/>
    </location>
</feature>
<keyword evidence="4" id="KW-1185">Reference proteome</keyword>
<accession>A0A1Y5XAS2</accession>
<sequence>MFSRVLAAFVLLLLVFAPASALAAQDPVPYYVVPGKPGQPSDRNLFDVAGTTLGDPNRWPEIFELNVGRVQPDGSTLGNPGELRSGWTLVLPKDARSGEIRIGPPPTARPPQPRVAAPVAVPQETVFGLTPALALAIGGGVLLPAIVIVTVLLVRGRRRPVRKPVVVEPNSQLPAVLDRALRHIAAAGSPLPPMYAAVVGPDRLSLRLTPPLAPAPHPWRVKEDGAVWEAPIWQLDASTPDGPTPFPLLASVGTIGGEQTSVNLGRAPGIVAITGRPEDVDRAAMAVLKQIATNPGAAGIAITIIGPPPSVQLPPGRVHVARTISEVIGASGMPVPDVTGMLSIWGGPGGIADSVGGQLIVVTSPLTPPDLQLLAEFAVRSGNSGAVLVAGDFPAAAWRFEAGPDGAVDIGVLGLRLDSAELATSVNQPGA</sequence>
<gene>
    <name evidence="3" type="ORF">SAMN05661093_01947</name>
</gene>
<name>A0A1Y5XAS2_KIBAR</name>